<dbReference type="EMBL" id="KZ772699">
    <property type="protein sequence ID" value="PTQ42995.1"/>
    <property type="molecule type" value="Genomic_DNA"/>
</dbReference>
<evidence type="ECO:0000313" key="2">
    <source>
        <dbReference type="EMBL" id="PTQ42995.1"/>
    </source>
</evidence>
<evidence type="ECO:0000256" key="1">
    <source>
        <dbReference type="SAM" id="MobiDB-lite"/>
    </source>
</evidence>
<accession>A0A2R6XA57</accession>
<name>A0A2R6XA57_MARPO</name>
<feature type="compositionally biased region" description="Polar residues" evidence="1">
    <location>
        <begin position="52"/>
        <end position="72"/>
    </location>
</feature>
<evidence type="ECO:0000313" key="3">
    <source>
        <dbReference type="Proteomes" id="UP000244005"/>
    </source>
</evidence>
<organism evidence="2 3">
    <name type="scientific">Marchantia polymorpha</name>
    <name type="common">Common liverwort</name>
    <name type="synonym">Marchantia aquatica</name>
    <dbReference type="NCBI Taxonomy" id="3197"/>
    <lineage>
        <taxon>Eukaryota</taxon>
        <taxon>Viridiplantae</taxon>
        <taxon>Streptophyta</taxon>
        <taxon>Embryophyta</taxon>
        <taxon>Marchantiophyta</taxon>
        <taxon>Marchantiopsida</taxon>
        <taxon>Marchantiidae</taxon>
        <taxon>Marchantiales</taxon>
        <taxon>Marchantiaceae</taxon>
        <taxon>Marchantia</taxon>
    </lineage>
</organism>
<reference evidence="3" key="1">
    <citation type="journal article" date="2017" name="Cell">
        <title>Insights into land plant evolution garnered from the Marchantia polymorpha genome.</title>
        <authorList>
            <person name="Bowman J.L."/>
            <person name="Kohchi T."/>
            <person name="Yamato K.T."/>
            <person name="Jenkins J."/>
            <person name="Shu S."/>
            <person name="Ishizaki K."/>
            <person name="Yamaoka S."/>
            <person name="Nishihama R."/>
            <person name="Nakamura Y."/>
            <person name="Berger F."/>
            <person name="Adam C."/>
            <person name="Aki S.S."/>
            <person name="Althoff F."/>
            <person name="Araki T."/>
            <person name="Arteaga-Vazquez M.A."/>
            <person name="Balasubrmanian S."/>
            <person name="Barry K."/>
            <person name="Bauer D."/>
            <person name="Boehm C.R."/>
            <person name="Briginshaw L."/>
            <person name="Caballero-Perez J."/>
            <person name="Catarino B."/>
            <person name="Chen F."/>
            <person name="Chiyoda S."/>
            <person name="Chovatia M."/>
            <person name="Davies K.M."/>
            <person name="Delmans M."/>
            <person name="Demura T."/>
            <person name="Dierschke T."/>
            <person name="Dolan L."/>
            <person name="Dorantes-Acosta A.E."/>
            <person name="Eklund D.M."/>
            <person name="Florent S.N."/>
            <person name="Flores-Sandoval E."/>
            <person name="Fujiyama A."/>
            <person name="Fukuzawa H."/>
            <person name="Galik B."/>
            <person name="Grimanelli D."/>
            <person name="Grimwood J."/>
            <person name="Grossniklaus U."/>
            <person name="Hamada T."/>
            <person name="Haseloff J."/>
            <person name="Hetherington A.J."/>
            <person name="Higo A."/>
            <person name="Hirakawa Y."/>
            <person name="Hundley H.N."/>
            <person name="Ikeda Y."/>
            <person name="Inoue K."/>
            <person name="Inoue S.I."/>
            <person name="Ishida S."/>
            <person name="Jia Q."/>
            <person name="Kakita M."/>
            <person name="Kanazawa T."/>
            <person name="Kawai Y."/>
            <person name="Kawashima T."/>
            <person name="Kennedy M."/>
            <person name="Kinose K."/>
            <person name="Kinoshita T."/>
            <person name="Kohara Y."/>
            <person name="Koide E."/>
            <person name="Komatsu K."/>
            <person name="Kopischke S."/>
            <person name="Kubo M."/>
            <person name="Kyozuka J."/>
            <person name="Lagercrantz U."/>
            <person name="Lin S.S."/>
            <person name="Lindquist E."/>
            <person name="Lipzen A.M."/>
            <person name="Lu C.W."/>
            <person name="De Luna E."/>
            <person name="Martienssen R.A."/>
            <person name="Minamino N."/>
            <person name="Mizutani M."/>
            <person name="Mizutani M."/>
            <person name="Mochizuki N."/>
            <person name="Monte I."/>
            <person name="Mosher R."/>
            <person name="Nagasaki H."/>
            <person name="Nakagami H."/>
            <person name="Naramoto S."/>
            <person name="Nishitani K."/>
            <person name="Ohtani M."/>
            <person name="Okamoto T."/>
            <person name="Okumura M."/>
            <person name="Phillips J."/>
            <person name="Pollak B."/>
            <person name="Reinders A."/>
            <person name="Rovekamp M."/>
            <person name="Sano R."/>
            <person name="Sawa S."/>
            <person name="Schmid M.W."/>
            <person name="Shirakawa M."/>
            <person name="Solano R."/>
            <person name="Spunde A."/>
            <person name="Suetsugu N."/>
            <person name="Sugano S."/>
            <person name="Sugiyama A."/>
            <person name="Sun R."/>
            <person name="Suzuki Y."/>
            <person name="Takenaka M."/>
            <person name="Takezawa D."/>
            <person name="Tomogane H."/>
            <person name="Tsuzuki M."/>
            <person name="Ueda T."/>
            <person name="Umeda M."/>
            <person name="Ward J.M."/>
            <person name="Watanabe Y."/>
            <person name="Yazaki K."/>
            <person name="Yokoyama R."/>
            <person name="Yoshitake Y."/>
            <person name="Yotsui I."/>
            <person name="Zachgo S."/>
            <person name="Schmutz J."/>
        </authorList>
    </citation>
    <scope>NUCLEOTIDE SEQUENCE [LARGE SCALE GENOMIC DNA]</scope>
    <source>
        <strain evidence="3">Tak-1</strain>
    </source>
</reference>
<protein>
    <submittedName>
        <fullName evidence="2">Uncharacterized protein</fullName>
    </submittedName>
</protein>
<dbReference type="Proteomes" id="UP000244005">
    <property type="component" value="Unassembled WGS sequence"/>
</dbReference>
<sequence>MTGTTRSPHLGERIRTRTRPNPDQHERNNPNSHDRQKWQQLQRSEHQRGKQIPQSGKLRTSSGALITRTANANPTFRFRCNDNGRNLYVPQITTSACATHQQSKLLSFS</sequence>
<feature type="compositionally biased region" description="Basic and acidic residues" evidence="1">
    <location>
        <begin position="9"/>
        <end position="48"/>
    </location>
</feature>
<proteinExistence type="predicted"/>
<feature type="region of interest" description="Disordered" evidence="1">
    <location>
        <begin position="1"/>
        <end position="72"/>
    </location>
</feature>
<dbReference type="AlphaFoldDB" id="A0A2R6XA57"/>
<gene>
    <name evidence="2" type="ORF">MARPO_0027s0104</name>
</gene>
<keyword evidence="3" id="KW-1185">Reference proteome</keyword>